<dbReference type="RefSeq" id="WP_380602314.1">
    <property type="nucleotide sequence ID" value="NZ_JBHSDU010000014.1"/>
</dbReference>
<accession>A0ABV8SZT9</accession>
<keyword evidence="4 6" id="KW-0975">Bacterial flagellum</keyword>
<comment type="subcellular location">
    <subcellularLocation>
        <location evidence="1 6">Bacterial flagellum basal body</location>
    </subcellularLocation>
</comment>
<evidence type="ECO:0000313" key="9">
    <source>
        <dbReference type="Proteomes" id="UP001595904"/>
    </source>
</evidence>
<keyword evidence="8" id="KW-0969">Cilium</keyword>
<evidence type="ECO:0000256" key="1">
    <source>
        <dbReference type="ARBA" id="ARBA00004117"/>
    </source>
</evidence>
<evidence type="ECO:0000259" key="7">
    <source>
        <dbReference type="Pfam" id="PF00460"/>
    </source>
</evidence>
<dbReference type="EMBL" id="JBHSDU010000014">
    <property type="protein sequence ID" value="MFC4312695.1"/>
    <property type="molecule type" value="Genomic_DNA"/>
</dbReference>
<keyword evidence="8" id="KW-0282">Flagellum</keyword>
<dbReference type="InterPro" id="IPR001444">
    <property type="entry name" value="Flag_bb_rod_N"/>
</dbReference>
<evidence type="ECO:0000256" key="6">
    <source>
        <dbReference type="PIRNR" id="PIRNR002889"/>
    </source>
</evidence>
<name>A0ABV8SZT9_9GAMM</name>
<feature type="domain" description="Flagellar basal body rod protein N-terminal" evidence="7">
    <location>
        <begin position="21"/>
        <end position="37"/>
    </location>
</feature>
<dbReference type="Proteomes" id="UP001595904">
    <property type="component" value="Unassembled WGS sequence"/>
</dbReference>
<evidence type="ECO:0000256" key="4">
    <source>
        <dbReference type="ARBA" id="ARBA00023143"/>
    </source>
</evidence>
<sequence>MLYTTPTMALLEHAIDVSAMRQSVHAANIANANVEGYSRLDVTFDAALEQAGLQTISTPSSSGALPLETASVVSTGDAVKLDEEMAAMAKNALRYQMLISAFERSLGSVRLAINEGRS</sequence>
<evidence type="ECO:0000313" key="8">
    <source>
        <dbReference type="EMBL" id="MFC4312695.1"/>
    </source>
</evidence>
<evidence type="ECO:0000256" key="3">
    <source>
        <dbReference type="ARBA" id="ARBA00014376"/>
    </source>
</evidence>
<comment type="function">
    <text evidence="5 6">Structural component of flagellum, the bacterial motility apparatus. Part of the rod structure of flagellar basal body.</text>
</comment>
<proteinExistence type="inferred from homology"/>
<keyword evidence="8" id="KW-0966">Cell projection</keyword>
<comment type="similarity">
    <text evidence="2 6">Belongs to the flagella basal body rod proteins family.</text>
</comment>
<evidence type="ECO:0000256" key="2">
    <source>
        <dbReference type="ARBA" id="ARBA00009677"/>
    </source>
</evidence>
<comment type="subunit">
    <text evidence="6">The basal body constitutes a major portion of the flagellar organelle and consists of a number of rings mounted on a central rod.</text>
</comment>
<keyword evidence="9" id="KW-1185">Reference proteome</keyword>
<dbReference type="InterPro" id="IPR006300">
    <property type="entry name" value="FlgB"/>
</dbReference>
<reference evidence="9" key="1">
    <citation type="journal article" date="2019" name="Int. J. Syst. Evol. Microbiol.">
        <title>The Global Catalogue of Microorganisms (GCM) 10K type strain sequencing project: providing services to taxonomists for standard genome sequencing and annotation.</title>
        <authorList>
            <consortium name="The Broad Institute Genomics Platform"/>
            <consortium name="The Broad Institute Genome Sequencing Center for Infectious Disease"/>
            <person name="Wu L."/>
            <person name="Ma J."/>
        </authorList>
    </citation>
    <scope>NUCLEOTIDE SEQUENCE [LARGE SCALE GENOMIC DNA]</scope>
    <source>
        <strain evidence="9">CGMCC 1.10759</strain>
    </source>
</reference>
<comment type="caution">
    <text evidence="8">The sequence shown here is derived from an EMBL/GenBank/DDBJ whole genome shotgun (WGS) entry which is preliminary data.</text>
</comment>
<gene>
    <name evidence="8" type="ORF">ACFPN2_26660</name>
</gene>
<dbReference type="PIRSF" id="PIRSF002889">
    <property type="entry name" value="Rod_FlgB"/>
    <property type="match status" value="1"/>
</dbReference>
<evidence type="ECO:0000256" key="5">
    <source>
        <dbReference type="ARBA" id="ARBA00024934"/>
    </source>
</evidence>
<dbReference type="Pfam" id="PF00460">
    <property type="entry name" value="Flg_bb_rod"/>
    <property type="match status" value="1"/>
</dbReference>
<organism evidence="8 9">
    <name type="scientific">Steroidobacter flavus</name>
    <dbReference type="NCBI Taxonomy" id="1842136"/>
    <lineage>
        <taxon>Bacteria</taxon>
        <taxon>Pseudomonadati</taxon>
        <taxon>Pseudomonadota</taxon>
        <taxon>Gammaproteobacteria</taxon>
        <taxon>Steroidobacterales</taxon>
        <taxon>Steroidobacteraceae</taxon>
        <taxon>Steroidobacter</taxon>
    </lineage>
</organism>
<protein>
    <recommendedName>
        <fullName evidence="3 6">Flagellar basal body rod protein FlgB</fullName>
    </recommendedName>
</protein>